<gene>
    <name evidence="1" type="ORF">B273_0778</name>
</gene>
<dbReference type="EMBL" id="AMWX01000012">
    <property type="protein sequence ID" value="EKO36013.1"/>
    <property type="molecule type" value="Genomic_DNA"/>
</dbReference>
<dbReference type="Pfam" id="PF05728">
    <property type="entry name" value="UPF0227"/>
    <property type="match status" value="1"/>
</dbReference>
<accession>K6H0C6</accession>
<dbReference type="InterPro" id="IPR008886">
    <property type="entry name" value="UPF0227/Esterase_YqiA"/>
</dbReference>
<dbReference type="PANTHER" id="PTHR35602:SF3">
    <property type="entry name" value="ESTERASE YQIA"/>
    <property type="match status" value="1"/>
</dbReference>
<reference evidence="1 2" key="1">
    <citation type="submission" date="2012-09" db="EMBL/GenBank/DDBJ databases">
        <authorList>
            <person name="Dupont C.L."/>
            <person name="Rusch D.B."/>
            <person name="Lombardo M.-J."/>
            <person name="Novotny M."/>
            <person name="Yee-Greenbaum J."/>
            <person name="Laskin R."/>
        </authorList>
    </citation>
    <scope>NUCLEOTIDE SEQUENCE [LARGE SCALE GENOMIC DNA]</scope>
    <source>
        <strain evidence="1">SAR86E</strain>
    </source>
</reference>
<name>K6H0C6_9GAMM</name>
<sequence length="190" mass="21670">MTKILYLHGFASSADSTKAKVIKSFVKKNTSSTKILIPNLDNNIKRAYQQIEEIIKTESPSSIIGSSLGGFFGIYFAEKYDLLCVNINPAIPPIDMSEYLGENQNYSTGEKFVIDQDQLDWLGLMNKKIKNLKKHKNFMTMVQSGDEVLDYKLAIEYFSGSQIDITFGGDHSFEYFESHIQKIRNFLNMH</sequence>
<dbReference type="Gene3D" id="3.40.50.1820">
    <property type="entry name" value="alpha/beta hydrolase"/>
    <property type="match status" value="1"/>
</dbReference>
<dbReference type="PATRIC" id="fig|1208365.4.peg.1367"/>
<dbReference type="InterPro" id="IPR029058">
    <property type="entry name" value="AB_hydrolase_fold"/>
</dbReference>
<dbReference type="Proteomes" id="UP000010310">
    <property type="component" value="Unassembled WGS sequence"/>
</dbReference>
<evidence type="ECO:0008006" key="3">
    <source>
        <dbReference type="Google" id="ProtNLM"/>
    </source>
</evidence>
<evidence type="ECO:0000313" key="1">
    <source>
        <dbReference type="EMBL" id="EKO36013.1"/>
    </source>
</evidence>
<dbReference type="SUPFAM" id="SSF53474">
    <property type="entry name" value="alpha/beta-Hydrolases"/>
    <property type="match status" value="1"/>
</dbReference>
<organism evidence="1 2">
    <name type="scientific">SAR86 cluster bacterium SAR86E</name>
    <dbReference type="NCBI Taxonomy" id="1208365"/>
    <lineage>
        <taxon>Bacteria</taxon>
        <taxon>Pseudomonadati</taxon>
        <taxon>Pseudomonadota</taxon>
        <taxon>Gammaproteobacteria</taxon>
        <taxon>SAR86 cluster</taxon>
    </lineage>
</organism>
<dbReference type="PANTHER" id="PTHR35602">
    <property type="entry name" value="ESTERASE YQIA-RELATED"/>
    <property type="match status" value="1"/>
</dbReference>
<proteinExistence type="predicted"/>
<keyword evidence="2" id="KW-1185">Reference proteome</keyword>
<dbReference type="AlphaFoldDB" id="K6H0C6"/>
<dbReference type="ESTHER" id="9gamm-k6h0c6">
    <property type="family name" value="abh_upf00227"/>
</dbReference>
<dbReference type="STRING" id="1208365.B273_0778"/>
<evidence type="ECO:0000313" key="2">
    <source>
        <dbReference type="Proteomes" id="UP000010310"/>
    </source>
</evidence>
<comment type="caution">
    <text evidence="1">The sequence shown here is derived from an EMBL/GenBank/DDBJ whole genome shotgun (WGS) entry which is preliminary data.</text>
</comment>
<protein>
    <recommendedName>
        <fullName evidence="3">Esterase</fullName>
    </recommendedName>
</protein>